<evidence type="ECO:0000256" key="9">
    <source>
        <dbReference type="ARBA" id="ARBA00023180"/>
    </source>
</evidence>
<evidence type="ECO:0000256" key="5">
    <source>
        <dbReference type="ARBA" id="ARBA00022692"/>
    </source>
</evidence>
<dbReference type="Proteomes" id="UP000554482">
    <property type="component" value="Unassembled WGS sequence"/>
</dbReference>
<protein>
    <submittedName>
        <fullName evidence="11">Phosphatidylinositol-glycan biosynthesis class X-like protein</fullName>
    </submittedName>
</protein>
<dbReference type="Pfam" id="PF08320">
    <property type="entry name" value="PIG-X"/>
    <property type="match status" value="1"/>
</dbReference>
<organism evidence="11 12">
    <name type="scientific">Thalictrum thalictroides</name>
    <name type="common">Rue-anemone</name>
    <name type="synonym">Anemone thalictroides</name>
    <dbReference type="NCBI Taxonomy" id="46969"/>
    <lineage>
        <taxon>Eukaryota</taxon>
        <taxon>Viridiplantae</taxon>
        <taxon>Streptophyta</taxon>
        <taxon>Embryophyta</taxon>
        <taxon>Tracheophyta</taxon>
        <taxon>Spermatophyta</taxon>
        <taxon>Magnoliopsida</taxon>
        <taxon>Ranunculales</taxon>
        <taxon>Ranunculaceae</taxon>
        <taxon>Thalictroideae</taxon>
        <taxon>Thalictrum</taxon>
    </lineage>
</organism>
<keyword evidence="6" id="KW-0256">Endoplasmic reticulum</keyword>
<comment type="pathway">
    <text evidence="2">Glycolipid biosynthesis; glycosylphosphatidylinositol-anchor biosynthesis.</text>
</comment>
<comment type="subcellular location">
    <subcellularLocation>
        <location evidence="1">Endoplasmic reticulum membrane</location>
        <topology evidence="1">Single-pass membrane protein</topology>
    </subcellularLocation>
</comment>
<evidence type="ECO:0000256" key="10">
    <source>
        <dbReference type="SAM" id="Phobius"/>
    </source>
</evidence>
<feature type="transmembrane region" description="Helical" evidence="10">
    <location>
        <begin position="21"/>
        <end position="40"/>
    </location>
</feature>
<feature type="transmembrane region" description="Helical" evidence="10">
    <location>
        <begin position="316"/>
        <end position="344"/>
    </location>
</feature>
<dbReference type="OrthoDB" id="5546453at2759"/>
<keyword evidence="5 10" id="KW-0812">Transmembrane</keyword>
<evidence type="ECO:0000256" key="6">
    <source>
        <dbReference type="ARBA" id="ARBA00022824"/>
    </source>
</evidence>
<comment type="caution">
    <text evidence="11">The sequence shown here is derived from an EMBL/GenBank/DDBJ whole genome shotgun (WGS) entry which is preliminary data.</text>
</comment>
<dbReference type="UniPathway" id="UPA00196"/>
<sequence length="346" mass="39060">MLYANFWCLLWSLDIAIQLNYNILAHIANYEILIILFIFFRNPMGTQILLQLCIYMMVVFKVLLPLKVQSCSSNADYGWDQDTNVSFPCSRRYLSGSYFEKHDSLLDLDFQVFLANELPLCSCHALPDDINFVPKASILQRHLVGEGSHRHISTFIEFSIQTQSTIELPAHVCQAVLVERLPSGVFADPFELQHLIQRGVFVDAAVFGDTNLELPSALSNRSVVEVHMDISQNIMSGNKKGLEIKIDLPLHARYPPLDKSGYSRVEMGVPDILVRCIAKEKSQNNNCLLITMAEIVDLNTKPVVWRIPSGNYEHSGFVFAITFTSAALSTLLIVYQLFIVQVFVAL</sequence>
<dbReference type="AlphaFoldDB" id="A0A7J6WHR7"/>
<evidence type="ECO:0000313" key="12">
    <source>
        <dbReference type="Proteomes" id="UP000554482"/>
    </source>
</evidence>
<evidence type="ECO:0000256" key="7">
    <source>
        <dbReference type="ARBA" id="ARBA00022989"/>
    </source>
</evidence>
<gene>
    <name evidence="11" type="ORF">FRX31_013489</name>
</gene>
<proteinExistence type="inferred from homology"/>
<comment type="similarity">
    <text evidence="3">Belongs to the PIGX family.</text>
</comment>
<dbReference type="PANTHER" id="PTHR28650">
    <property type="entry name" value="PHOSPHATIDYLINOSITOL-GLYCAN BIOSYNTHESIS CLASS X PROTEIN"/>
    <property type="match status" value="1"/>
</dbReference>
<accession>A0A7J6WHR7</accession>
<keyword evidence="7 10" id="KW-1133">Transmembrane helix</keyword>
<keyword evidence="8 10" id="KW-0472">Membrane</keyword>
<dbReference type="GO" id="GO:0006506">
    <property type="term" value="P:GPI anchor biosynthetic process"/>
    <property type="evidence" value="ECO:0007669"/>
    <property type="project" value="UniProtKB-UniPathway"/>
</dbReference>
<evidence type="ECO:0000256" key="1">
    <source>
        <dbReference type="ARBA" id="ARBA00004389"/>
    </source>
</evidence>
<keyword evidence="4" id="KW-0337">GPI-anchor biosynthesis</keyword>
<dbReference type="EMBL" id="JABWDY010015348">
    <property type="protein sequence ID" value="KAF5196921.1"/>
    <property type="molecule type" value="Genomic_DNA"/>
</dbReference>
<evidence type="ECO:0000256" key="3">
    <source>
        <dbReference type="ARBA" id="ARBA00010345"/>
    </source>
</evidence>
<evidence type="ECO:0000313" key="11">
    <source>
        <dbReference type="EMBL" id="KAF5196921.1"/>
    </source>
</evidence>
<evidence type="ECO:0000256" key="2">
    <source>
        <dbReference type="ARBA" id="ARBA00004687"/>
    </source>
</evidence>
<dbReference type="SMART" id="SM00780">
    <property type="entry name" value="PIG-X"/>
    <property type="match status" value="1"/>
</dbReference>
<dbReference type="InterPro" id="IPR013233">
    <property type="entry name" value="PIG-X/PBN1"/>
</dbReference>
<name>A0A7J6WHR7_THATH</name>
<keyword evidence="12" id="KW-1185">Reference proteome</keyword>
<dbReference type="GO" id="GO:0005789">
    <property type="term" value="C:endoplasmic reticulum membrane"/>
    <property type="evidence" value="ECO:0007669"/>
    <property type="project" value="UniProtKB-SubCell"/>
</dbReference>
<keyword evidence="9" id="KW-0325">Glycoprotein</keyword>
<evidence type="ECO:0000256" key="8">
    <source>
        <dbReference type="ARBA" id="ARBA00023136"/>
    </source>
</evidence>
<feature type="transmembrane region" description="Helical" evidence="10">
    <location>
        <begin position="46"/>
        <end position="64"/>
    </location>
</feature>
<dbReference type="InterPro" id="IPR040039">
    <property type="entry name" value="PIGX"/>
</dbReference>
<reference evidence="11 12" key="1">
    <citation type="submission" date="2020-06" db="EMBL/GenBank/DDBJ databases">
        <title>Transcriptomic and genomic resources for Thalictrum thalictroides and T. hernandezii: Facilitating candidate gene discovery in an emerging model plant lineage.</title>
        <authorList>
            <person name="Arias T."/>
            <person name="Riano-Pachon D.M."/>
            <person name="Di Stilio V.S."/>
        </authorList>
    </citation>
    <scope>NUCLEOTIDE SEQUENCE [LARGE SCALE GENOMIC DNA]</scope>
    <source>
        <strain evidence="12">cv. WT478/WT964</strain>
        <tissue evidence="11">Leaves</tissue>
    </source>
</reference>
<dbReference type="PANTHER" id="PTHR28650:SF1">
    <property type="entry name" value="PHOSPHATIDYLINOSITOL-GLYCAN BIOSYNTHESIS CLASS X PROTEIN"/>
    <property type="match status" value="1"/>
</dbReference>
<evidence type="ECO:0000256" key="4">
    <source>
        <dbReference type="ARBA" id="ARBA00022502"/>
    </source>
</evidence>